<dbReference type="UniPathway" id="UPA00085"/>
<comment type="catalytic activity">
    <reaction evidence="10">
        <text>an acyl phosphate + sn-glycerol 3-phosphate = a 1-acyl-sn-glycero-3-phosphate + phosphate</text>
        <dbReference type="Rhea" id="RHEA:34075"/>
        <dbReference type="ChEBI" id="CHEBI:43474"/>
        <dbReference type="ChEBI" id="CHEBI:57597"/>
        <dbReference type="ChEBI" id="CHEBI:57970"/>
        <dbReference type="ChEBI" id="CHEBI:59918"/>
        <dbReference type="EC" id="2.3.1.275"/>
    </reaction>
</comment>
<evidence type="ECO:0000256" key="4">
    <source>
        <dbReference type="ARBA" id="ARBA00022692"/>
    </source>
</evidence>
<keyword evidence="6 10" id="KW-0443">Lipid metabolism</keyword>
<evidence type="ECO:0000256" key="10">
    <source>
        <dbReference type="HAMAP-Rule" id="MF_01043"/>
    </source>
</evidence>
<comment type="pathway">
    <text evidence="10">Lipid metabolism; phospholipid metabolism.</text>
</comment>
<sequence length="183" mass="20064">MNLVLWVLFAYACGCLNGAYYIGHFLYGEDIRVKGSGNAGARNAGRVMGRKAFVYTVIIDALKTIFPLLVVIYLGEASNLVLACVVVAILCGHIWPVQLHFHGGKGIVVYLAVSLVLLPMGLLIVGGLILLLYIITKKLTIPTLTSFFIMPILLMIKSSWMLAAAYFFMLFIIVRLHRSGGVE</sequence>
<evidence type="ECO:0000313" key="12">
    <source>
        <dbReference type="Proteomes" id="UP000215137"/>
    </source>
</evidence>
<dbReference type="GO" id="GO:0005886">
    <property type="term" value="C:plasma membrane"/>
    <property type="evidence" value="ECO:0007669"/>
    <property type="project" value="UniProtKB-SubCell"/>
</dbReference>
<dbReference type="OrthoDB" id="9777124at2"/>
<feature type="transmembrane region" description="Helical" evidence="10">
    <location>
        <begin position="109"/>
        <end position="135"/>
    </location>
</feature>
<feature type="transmembrane region" description="Helical" evidence="10">
    <location>
        <begin position="147"/>
        <end position="174"/>
    </location>
</feature>
<dbReference type="Pfam" id="PF02660">
    <property type="entry name" value="G3P_acyltransf"/>
    <property type="match status" value="1"/>
</dbReference>
<feature type="transmembrane region" description="Helical" evidence="10">
    <location>
        <begin position="80"/>
        <end position="97"/>
    </location>
</feature>
<dbReference type="PANTHER" id="PTHR30309">
    <property type="entry name" value="INNER MEMBRANE PROTEIN YGIH"/>
    <property type="match status" value="1"/>
</dbReference>
<name>A0A248TGP8_9BACI</name>
<dbReference type="InterPro" id="IPR003811">
    <property type="entry name" value="G3P_acylTferase_PlsY"/>
</dbReference>
<comment type="subunit">
    <text evidence="10">Probably interacts with PlsX.</text>
</comment>
<keyword evidence="8 10" id="KW-0594">Phospholipid biosynthesis</keyword>
<accession>A0A248TGP8</accession>
<dbReference type="Proteomes" id="UP000215137">
    <property type="component" value="Chromosome"/>
</dbReference>
<evidence type="ECO:0000256" key="7">
    <source>
        <dbReference type="ARBA" id="ARBA00023136"/>
    </source>
</evidence>
<dbReference type="EMBL" id="CP022983">
    <property type="protein sequence ID" value="ASV67387.1"/>
    <property type="molecule type" value="Genomic_DNA"/>
</dbReference>
<evidence type="ECO:0000256" key="3">
    <source>
        <dbReference type="ARBA" id="ARBA00022679"/>
    </source>
</evidence>
<dbReference type="PANTHER" id="PTHR30309:SF0">
    <property type="entry name" value="GLYCEROL-3-PHOSPHATE ACYLTRANSFERASE-RELATED"/>
    <property type="match status" value="1"/>
</dbReference>
<keyword evidence="1 10" id="KW-1003">Cell membrane</keyword>
<comment type="subcellular location">
    <subcellularLocation>
        <location evidence="10">Cell membrane</location>
        <topology evidence="10">Multi-pass membrane protein</topology>
    </subcellularLocation>
</comment>
<dbReference type="EC" id="2.3.1.275" evidence="10"/>
<comment type="function">
    <text evidence="10">Catalyzes the transfer of an acyl group from acyl-phosphate (acyl-PO(4)) to glycerol-3-phosphate (G3P) to form lysophosphatidic acid (LPA). This enzyme utilizes acyl-phosphate as fatty acyl donor, but not acyl-CoA or acyl-ACP.</text>
</comment>
<keyword evidence="9 10" id="KW-1208">Phospholipid metabolism</keyword>
<keyword evidence="7 10" id="KW-0472">Membrane</keyword>
<evidence type="ECO:0000256" key="1">
    <source>
        <dbReference type="ARBA" id="ARBA00022475"/>
    </source>
</evidence>
<reference evidence="11 12" key="1">
    <citation type="submission" date="2017-08" db="EMBL/GenBank/DDBJ databases">
        <title>Complete Genome Sequence of Bacillus kochii Oregon-R-modENCODE STRAIN BDGP4, isolated from Drosophila melanogaster gut.</title>
        <authorList>
            <person name="Wan K.H."/>
            <person name="Yu C."/>
            <person name="Park S."/>
            <person name="Hammonds A.S."/>
            <person name="Booth B.W."/>
            <person name="Celniker S.E."/>
        </authorList>
    </citation>
    <scope>NUCLEOTIDE SEQUENCE [LARGE SCALE GENOMIC DNA]</scope>
    <source>
        <strain evidence="11 12">BDGP4</strain>
    </source>
</reference>
<evidence type="ECO:0000256" key="2">
    <source>
        <dbReference type="ARBA" id="ARBA00022516"/>
    </source>
</evidence>
<keyword evidence="5 10" id="KW-1133">Transmembrane helix</keyword>
<feature type="transmembrane region" description="Helical" evidence="10">
    <location>
        <begin position="6"/>
        <end position="27"/>
    </location>
</feature>
<dbReference type="GO" id="GO:0043772">
    <property type="term" value="F:acyl-phosphate glycerol-3-phosphate acyltransferase activity"/>
    <property type="evidence" value="ECO:0007669"/>
    <property type="project" value="UniProtKB-UniRule"/>
</dbReference>
<dbReference type="SMART" id="SM01207">
    <property type="entry name" value="G3P_acyltransf"/>
    <property type="match status" value="1"/>
</dbReference>
<evidence type="ECO:0000256" key="8">
    <source>
        <dbReference type="ARBA" id="ARBA00023209"/>
    </source>
</evidence>
<evidence type="ECO:0000256" key="6">
    <source>
        <dbReference type="ARBA" id="ARBA00023098"/>
    </source>
</evidence>
<keyword evidence="3 10" id="KW-0808">Transferase</keyword>
<evidence type="ECO:0000256" key="9">
    <source>
        <dbReference type="ARBA" id="ARBA00023264"/>
    </source>
</evidence>
<protein>
    <recommendedName>
        <fullName evidence="10">Glycerol-3-phosphate acyltransferase</fullName>
    </recommendedName>
    <alternativeName>
        <fullName evidence="10">Acyl-PO4 G3P acyltransferase</fullName>
    </alternativeName>
    <alternativeName>
        <fullName evidence="10">Acyl-phosphate--glycerol-3-phosphate acyltransferase</fullName>
    </alternativeName>
    <alternativeName>
        <fullName evidence="10">G3P acyltransferase</fullName>
        <shortName evidence="10">GPAT</shortName>
        <ecNumber evidence="10">2.3.1.275</ecNumber>
    </alternativeName>
    <alternativeName>
        <fullName evidence="10">Lysophosphatidic acid synthase</fullName>
        <shortName evidence="10">LPA synthase</shortName>
    </alternativeName>
</protein>
<keyword evidence="12" id="KW-1185">Reference proteome</keyword>
<keyword evidence="4 10" id="KW-0812">Transmembrane</keyword>
<evidence type="ECO:0000256" key="5">
    <source>
        <dbReference type="ARBA" id="ARBA00022989"/>
    </source>
</evidence>
<dbReference type="HAMAP" id="MF_01043">
    <property type="entry name" value="PlsY"/>
    <property type="match status" value="1"/>
</dbReference>
<organism evidence="11 12">
    <name type="scientific">Cytobacillus kochii</name>
    <dbReference type="NCBI Taxonomy" id="859143"/>
    <lineage>
        <taxon>Bacteria</taxon>
        <taxon>Bacillati</taxon>
        <taxon>Bacillota</taxon>
        <taxon>Bacilli</taxon>
        <taxon>Bacillales</taxon>
        <taxon>Bacillaceae</taxon>
        <taxon>Cytobacillus</taxon>
    </lineage>
</organism>
<feature type="transmembrane region" description="Helical" evidence="10">
    <location>
        <begin position="52"/>
        <end position="74"/>
    </location>
</feature>
<comment type="similarity">
    <text evidence="10">Belongs to the PlsY family.</text>
</comment>
<proteinExistence type="inferred from homology"/>
<dbReference type="AlphaFoldDB" id="A0A248TGP8"/>
<keyword evidence="2 10" id="KW-0444">Lipid biosynthesis</keyword>
<dbReference type="GO" id="GO:0008654">
    <property type="term" value="P:phospholipid biosynthetic process"/>
    <property type="evidence" value="ECO:0007669"/>
    <property type="project" value="UniProtKB-UniRule"/>
</dbReference>
<dbReference type="KEGG" id="bko:CKF48_08640"/>
<evidence type="ECO:0000313" key="11">
    <source>
        <dbReference type="EMBL" id="ASV67387.1"/>
    </source>
</evidence>
<gene>
    <name evidence="10" type="primary">plsY</name>
    <name evidence="11" type="ORF">CKF48_08640</name>
</gene>